<dbReference type="Proteomes" id="UP001210865">
    <property type="component" value="Chromosome"/>
</dbReference>
<sequence>MTYLEDLAVFVRIAAAGSLSAAARDLGMSLTVVSKRLVRLEAALNVRLVNRSSRRTSLTNDGAELLPRARDILARVEEAEAALQSRSTEAAGILRVTATIAFASGQIAPRLGRFMARNPDLRIQLLSTDRMLDIVQDNVDVAIRQAVLPDSDLVSRTLVSDRRVLVSSPDYLARHGTPAVPQDLAKHRCIVLGDPPVTEWRFQRGARKVSVDVGWTLLANDGVAAQAACLGGAGIALKSIWDAREDLATGRLVEVLPGWVPPSMPIQAVFASRHHQPARIRAFVDFLQEELRNEIRLHPIIDGA</sequence>
<dbReference type="Pfam" id="PF00126">
    <property type="entry name" value="HTH_1"/>
    <property type="match status" value="1"/>
</dbReference>
<dbReference type="InterPro" id="IPR036390">
    <property type="entry name" value="WH_DNA-bd_sf"/>
</dbReference>
<comment type="similarity">
    <text evidence="1">Belongs to the LysR transcriptional regulatory family.</text>
</comment>
<evidence type="ECO:0000256" key="4">
    <source>
        <dbReference type="ARBA" id="ARBA00023163"/>
    </source>
</evidence>
<dbReference type="InterPro" id="IPR000847">
    <property type="entry name" value="LysR_HTH_N"/>
</dbReference>
<keyword evidence="7" id="KW-1185">Reference proteome</keyword>
<organism evidence="6 7">
    <name type="scientific">Sphingomonas abietis</name>
    <dbReference type="NCBI Taxonomy" id="3012344"/>
    <lineage>
        <taxon>Bacteria</taxon>
        <taxon>Pseudomonadati</taxon>
        <taxon>Pseudomonadota</taxon>
        <taxon>Alphaproteobacteria</taxon>
        <taxon>Sphingomonadales</taxon>
        <taxon>Sphingomonadaceae</taxon>
        <taxon>Sphingomonas</taxon>
    </lineage>
</organism>
<proteinExistence type="inferred from homology"/>
<keyword evidence="4" id="KW-0804">Transcription</keyword>
<dbReference type="Pfam" id="PF03466">
    <property type="entry name" value="LysR_substrate"/>
    <property type="match status" value="1"/>
</dbReference>
<dbReference type="PANTHER" id="PTHR30537:SF5">
    <property type="entry name" value="HTH-TYPE TRANSCRIPTIONAL ACTIVATOR TTDR-RELATED"/>
    <property type="match status" value="1"/>
</dbReference>
<evidence type="ECO:0000313" key="6">
    <source>
        <dbReference type="EMBL" id="WBO23991.1"/>
    </source>
</evidence>
<keyword evidence="2" id="KW-0805">Transcription regulation</keyword>
<accession>A0ABY7NX67</accession>
<dbReference type="PANTHER" id="PTHR30537">
    <property type="entry name" value="HTH-TYPE TRANSCRIPTIONAL REGULATOR"/>
    <property type="match status" value="1"/>
</dbReference>
<dbReference type="Gene3D" id="3.40.190.290">
    <property type="match status" value="1"/>
</dbReference>
<dbReference type="RefSeq" id="WP_270078620.1">
    <property type="nucleotide sequence ID" value="NZ_CP115174.1"/>
</dbReference>
<dbReference type="InterPro" id="IPR058163">
    <property type="entry name" value="LysR-type_TF_proteobact-type"/>
</dbReference>
<protein>
    <submittedName>
        <fullName evidence="6">LysR substrate-binding domain-containing protein</fullName>
    </submittedName>
</protein>
<name>A0ABY7NX67_9SPHN</name>
<dbReference type="SUPFAM" id="SSF53850">
    <property type="entry name" value="Periplasmic binding protein-like II"/>
    <property type="match status" value="1"/>
</dbReference>
<evidence type="ECO:0000259" key="5">
    <source>
        <dbReference type="PROSITE" id="PS50931"/>
    </source>
</evidence>
<evidence type="ECO:0000256" key="3">
    <source>
        <dbReference type="ARBA" id="ARBA00023125"/>
    </source>
</evidence>
<dbReference type="EMBL" id="CP115174">
    <property type="protein sequence ID" value="WBO23991.1"/>
    <property type="molecule type" value="Genomic_DNA"/>
</dbReference>
<gene>
    <name evidence="6" type="ORF">PBT88_07740</name>
</gene>
<dbReference type="CDD" id="cd08422">
    <property type="entry name" value="PBP2_CrgA_like"/>
    <property type="match status" value="1"/>
</dbReference>
<feature type="domain" description="HTH lysR-type" evidence="5">
    <location>
        <begin position="1"/>
        <end position="59"/>
    </location>
</feature>
<dbReference type="InterPro" id="IPR036388">
    <property type="entry name" value="WH-like_DNA-bd_sf"/>
</dbReference>
<dbReference type="PROSITE" id="PS50931">
    <property type="entry name" value="HTH_LYSR"/>
    <property type="match status" value="1"/>
</dbReference>
<evidence type="ECO:0000256" key="2">
    <source>
        <dbReference type="ARBA" id="ARBA00023015"/>
    </source>
</evidence>
<dbReference type="Gene3D" id="1.10.10.10">
    <property type="entry name" value="Winged helix-like DNA-binding domain superfamily/Winged helix DNA-binding domain"/>
    <property type="match status" value="1"/>
</dbReference>
<dbReference type="SUPFAM" id="SSF46785">
    <property type="entry name" value="Winged helix' DNA-binding domain"/>
    <property type="match status" value="1"/>
</dbReference>
<keyword evidence="3" id="KW-0238">DNA-binding</keyword>
<reference evidence="6 7" key="1">
    <citation type="submission" date="2022-12" db="EMBL/GenBank/DDBJ databases">
        <title>Sphingomonas abieness sp. nov., an endophytic bacterium isolated from Abies koreana.</title>
        <authorList>
            <person name="Jiang L."/>
            <person name="Lee J."/>
        </authorList>
    </citation>
    <scope>NUCLEOTIDE SEQUENCE [LARGE SCALE GENOMIC DNA]</scope>
    <source>
        <strain evidence="7">PAMB 00755</strain>
    </source>
</reference>
<evidence type="ECO:0000256" key="1">
    <source>
        <dbReference type="ARBA" id="ARBA00009437"/>
    </source>
</evidence>
<evidence type="ECO:0000313" key="7">
    <source>
        <dbReference type="Proteomes" id="UP001210865"/>
    </source>
</evidence>
<dbReference type="InterPro" id="IPR005119">
    <property type="entry name" value="LysR_subst-bd"/>
</dbReference>